<evidence type="ECO:0000259" key="2">
    <source>
        <dbReference type="Pfam" id="PF13490"/>
    </source>
</evidence>
<dbReference type="OrthoDB" id="5500345at2"/>
<dbReference type="InterPro" id="IPR027383">
    <property type="entry name" value="Znf_put"/>
</dbReference>
<sequence>MAGCNREWFENISAWHDDEVTPEDAARIEAHLAVCRPCRRAAEVLGGVRRALVAKADGEVPKRLRDRAEAAAQDARHARARRRGRWAITAALAAAAAAAALLIGSPSRGVGAAMADELVSHHVRGFARERPCDFESSDPGAVAGWLEGKLGYAVTVPAVSGARLLGARLCQIGDTRTAALMYASGDRPLTVFVPPPSSDAATAARALAGRGVGCTRGPLGNAICARSVEQPVLAVAEVDVAALAPALGRP</sequence>
<organism evidence="3 4">
    <name type="scientific">Sorangium cellulosum</name>
    <name type="common">Polyangium cellulosum</name>
    <dbReference type="NCBI Taxonomy" id="56"/>
    <lineage>
        <taxon>Bacteria</taxon>
        <taxon>Pseudomonadati</taxon>
        <taxon>Myxococcota</taxon>
        <taxon>Polyangia</taxon>
        <taxon>Polyangiales</taxon>
        <taxon>Polyangiaceae</taxon>
        <taxon>Sorangium</taxon>
    </lineage>
</organism>
<protein>
    <recommendedName>
        <fullName evidence="2">Putative zinc-finger domain-containing protein</fullName>
    </recommendedName>
</protein>
<gene>
    <name evidence="3" type="ORF">BE15_35855</name>
</gene>
<dbReference type="Gene3D" id="1.10.10.1320">
    <property type="entry name" value="Anti-sigma factor, zinc-finger domain"/>
    <property type="match status" value="1"/>
</dbReference>
<dbReference type="Pfam" id="PF13490">
    <property type="entry name" value="zf-HC2"/>
    <property type="match status" value="1"/>
</dbReference>
<dbReference type="Proteomes" id="UP000075260">
    <property type="component" value="Unassembled WGS sequence"/>
</dbReference>
<evidence type="ECO:0000313" key="4">
    <source>
        <dbReference type="Proteomes" id="UP000075260"/>
    </source>
</evidence>
<keyword evidence="1" id="KW-1133">Transmembrane helix</keyword>
<dbReference type="EMBL" id="JEMA01000213">
    <property type="protein sequence ID" value="KYF73116.1"/>
    <property type="molecule type" value="Genomic_DNA"/>
</dbReference>
<keyword evidence="1" id="KW-0472">Membrane</keyword>
<accession>A0A150QZI0</accession>
<reference evidence="3 4" key="1">
    <citation type="submission" date="2014-02" db="EMBL/GenBank/DDBJ databases">
        <title>The small core and large imbalanced accessory genome model reveals a collaborative survival strategy of Sorangium cellulosum strains in nature.</title>
        <authorList>
            <person name="Han K."/>
            <person name="Peng R."/>
            <person name="Blom J."/>
            <person name="Li Y.-Z."/>
        </authorList>
    </citation>
    <scope>NUCLEOTIDE SEQUENCE [LARGE SCALE GENOMIC DNA]</scope>
    <source>
        <strain evidence="3 4">So0008-312</strain>
    </source>
</reference>
<dbReference type="AlphaFoldDB" id="A0A150QZI0"/>
<keyword evidence="1" id="KW-0812">Transmembrane</keyword>
<comment type="caution">
    <text evidence="3">The sequence shown here is derived from an EMBL/GenBank/DDBJ whole genome shotgun (WGS) entry which is preliminary data.</text>
</comment>
<name>A0A150QZI0_SORCE</name>
<evidence type="ECO:0000256" key="1">
    <source>
        <dbReference type="SAM" id="Phobius"/>
    </source>
</evidence>
<dbReference type="InterPro" id="IPR041916">
    <property type="entry name" value="Anti_sigma_zinc_sf"/>
</dbReference>
<evidence type="ECO:0000313" key="3">
    <source>
        <dbReference type="EMBL" id="KYF73116.1"/>
    </source>
</evidence>
<feature type="domain" description="Putative zinc-finger" evidence="2">
    <location>
        <begin position="6"/>
        <end position="39"/>
    </location>
</feature>
<feature type="transmembrane region" description="Helical" evidence="1">
    <location>
        <begin position="86"/>
        <end position="104"/>
    </location>
</feature>
<dbReference type="RefSeq" id="WP_063815673.1">
    <property type="nucleotide sequence ID" value="NZ_JEMA01000213.1"/>
</dbReference>
<proteinExistence type="predicted"/>